<gene>
    <name evidence="6" type="ORF">WAK64_12155</name>
</gene>
<evidence type="ECO:0000259" key="5">
    <source>
        <dbReference type="PROSITE" id="PS50931"/>
    </source>
</evidence>
<reference evidence="6 7" key="1">
    <citation type="journal article" date="2018" name="J. Microbiol.">
        <title>Bacillus spongiae sp. nov., isolated from sponge of Jeju Island.</title>
        <authorList>
            <person name="Lee G.E."/>
            <person name="Im W.T."/>
            <person name="Park J.S."/>
        </authorList>
    </citation>
    <scope>NUCLEOTIDE SEQUENCE [LARGE SCALE GENOMIC DNA]</scope>
    <source>
        <strain evidence="6 7">135PIL107-10</strain>
    </source>
</reference>
<dbReference type="RefSeq" id="WP_336587245.1">
    <property type="nucleotide sequence ID" value="NZ_JBBAXC010000009.1"/>
</dbReference>
<evidence type="ECO:0000256" key="2">
    <source>
        <dbReference type="ARBA" id="ARBA00023015"/>
    </source>
</evidence>
<dbReference type="SUPFAM" id="SSF46785">
    <property type="entry name" value="Winged helix' DNA-binding domain"/>
    <property type="match status" value="1"/>
</dbReference>
<protein>
    <submittedName>
        <fullName evidence="6">LysR family transcriptional regulator</fullName>
    </submittedName>
</protein>
<keyword evidence="3" id="KW-0238">DNA-binding</keyword>
<dbReference type="EMBL" id="JBBAXC010000009">
    <property type="protein sequence ID" value="MEI5907806.1"/>
    <property type="molecule type" value="Genomic_DNA"/>
</dbReference>
<dbReference type="InterPro" id="IPR036390">
    <property type="entry name" value="WH_DNA-bd_sf"/>
</dbReference>
<comment type="similarity">
    <text evidence="1">Belongs to the LysR transcriptional regulatory family.</text>
</comment>
<evidence type="ECO:0000313" key="7">
    <source>
        <dbReference type="Proteomes" id="UP001312865"/>
    </source>
</evidence>
<keyword evidence="7" id="KW-1185">Reference proteome</keyword>
<dbReference type="Proteomes" id="UP001312865">
    <property type="component" value="Unassembled WGS sequence"/>
</dbReference>
<comment type="caution">
    <text evidence="6">The sequence shown here is derived from an EMBL/GenBank/DDBJ whole genome shotgun (WGS) entry which is preliminary data.</text>
</comment>
<evidence type="ECO:0000313" key="6">
    <source>
        <dbReference type="EMBL" id="MEI5907806.1"/>
    </source>
</evidence>
<dbReference type="Pfam" id="PF03466">
    <property type="entry name" value="LysR_substrate"/>
    <property type="match status" value="1"/>
</dbReference>
<dbReference type="Gene3D" id="1.10.10.10">
    <property type="entry name" value="Winged helix-like DNA-binding domain superfamily/Winged helix DNA-binding domain"/>
    <property type="match status" value="1"/>
</dbReference>
<organism evidence="6 7">
    <name type="scientific">Bacillus spongiae</name>
    <dbReference type="NCBI Taxonomy" id="2683610"/>
    <lineage>
        <taxon>Bacteria</taxon>
        <taxon>Bacillati</taxon>
        <taxon>Bacillota</taxon>
        <taxon>Bacilli</taxon>
        <taxon>Bacillales</taxon>
        <taxon>Bacillaceae</taxon>
        <taxon>Bacillus</taxon>
    </lineage>
</organism>
<dbReference type="InterPro" id="IPR005119">
    <property type="entry name" value="LysR_subst-bd"/>
</dbReference>
<dbReference type="Gene3D" id="3.40.190.290">
    <property type="match status" value="1"/>
</dbReference>
<dbReference type="PANTHER" id="PTHR30419">
    <property type="entry name" value="HTH-TYPE TRANSCRIPTIONAL REGULATOR YBHD"/>
    <property type="match status" value="1"/>
</dbReference>
<dbReference type="SUPFAM" id="SSF53850">
    <property type="entry name" value="Periplasmic binding protein-like II"/>
    <property type="match status" value="1"/>
</dbReference>
<name>A0ABU8HEM2_9BACI</name>
<keyword evidence="4" id="KW-0804">Transcription</keyword>
<evidence type="ECO:0000256" key="4">
    <source>
        <dbReference type="ARBA" id="ARBA00023163"/>
    </source>
</evidence>
<accession>A0ABU8HEM2</accession>
<dbReference type="InterPro" id="IPR000847">
    <property type="entry name" value="LysR_HTH_N"/>
</dbReference>
<dbReference type="InterPro" id="IPR036388">
    <property type="entry name" value="WH-like_DNA-bd_sf"/>
</dbReference>
<dbReference type="InterPro" id="IPR050950">
    <property type="entry name" value="HTH-type_LysR_regulators"/>
</dbReference>
<keyword evidence="2" id="KW-0805">Transcription regulation</keyword>
<sequence length="281" mass="31394">MKMEWLEAFQITAETQSLTKSSELLHISQPALSKQIRNLEIDLGVSLFIRSSTGVRLTPAGEILLKGSKNILKEINSVRKEISLSQGISNITIGSWPSIATSYLPHKFAKQELKDRFKIKISHSFLELLSGLESGLIDVALFDDREIKHSYYSKFLFSEPFFLFINAHHPLYTNQSSISFHEIKEESFVVLPSTCDARVLVEKEFISKGASLKVASEIEFGQSILGFVEANLGITILPEIFIQNTSENVKAIAINDFNISRDVSLIANDETLGKKVAAMLQ</sequence>
<proteinExistence type="inferred from homology"/>
<dbReference type="CDD" id="cd05466">
    <property type="entry name" value="PBP2_LTTR_substrate"/>
    <property type="match status" value="1"/>
</dbReference>
<dbReference type="Pfam" id="PF00126">
    <property type="entry name" value="HTH_1"/>
    <property type="match status" value="1"/>
</dbReference>
<dbReference type="PRINTS" id="PR00039">
    <property type="entry name" value="HTHLYSR"/>
</dbReference>
<feature type="domain" description="HTH lysR-type" evidence="5">
    <location>
        <begin position="1"/>
        <end position="58"/>
    </location>
</feature>
<evidence type="ECO:0000256" key="1">
    <source>
        <dbReference type="ARBA" id="ARBA00009437"/>
    </source>
</evidence>
<evidence type="ECO:0000256" key="3">
    <source>
        <dbReference type="ARBA" id="ARBA00023125"/>
    </source>
</evidence>
<dbReference type="PROSITE" id="PS50931">
    <property type="entry name" value="HTH_LYSR"/>
    <property type="match status" value="1"/>
</dbReference>